<dbReference type="Proteomes" id="UP001601992">
    <property type="component" value="Unassembled WGS sequence"/>
</dbReference>
<dbReference type="InterPro" id="IPR036188">
    <property type="entry name" value="FAD/NAD-bd_sf"/>
</dbReference>
<comment type="caution">
    <text evidence="6">The sequence shown here is derived from an EMBL/GenBank/DDBJ whole genome shotgun (WGS) entry which is preliminary data.</text>
</comment>
<dbReference type="InterPro" id="IPR030664">
    <property type="entry name" value="SdhA/FrdA/AprA"/>
</dbReference>
<evidence type="ECO:0000256" key="3">
    <source>
        <dbReference type="SAM" id="MobiDB-lite"/>
    </source>
</evidence>
<accession>A0ABW6RTC9</accession>
<dbReference type="PANTHER" id="PTHR11632:SF51">
    <property type="entry name" value="SUCCINATE DEHYDROGENASE [UBIQUINONE] FLAVOPROTEIN SUBUNIT, MITOCHONDRIAL"/>
    <property type="match status" value="1"/>
</dbReference>
<organism evidence="6 7">
    <name type="scientific">Nocardia jiangxiensis</name>
    <dbReference type="NCBI Taxonomy" id="282685"/>
    <lineage>
        <taxon>Bacteria</taxon>
        <taxon>Bacillati</taxon>
        <taxon>Actinomycetota</taxon>
        <taxon>Actinomycetes</taxon>
        <taxon>Mycobacteriales</taxon>
        <taxon>Nocardiaceae</taxon>
        <taxon>Nocardia</taxon>
    </lineage>
</organism>
<keyword evidence="1" id="KW-0285">Flavoprotein</keyword>
<sequence>MIDLEADVLVLGGGPAGVWAALAAARAGVRVVLVDKARCGHSGPTAKGFVSLWNIPPGPLRDAAVQRGLADGGCLGDPEWMARMLAETHRHAGRLARWGRRDPGERAARATRVRLDGAQYLARMRRALVLAGVRILDHHPALQLVVDTEGVVSGAAGVALHEGFRSWSVRAGSVVLATGGCAFRSGGAGTDVDTGDGMLMAAEVGGELSGMEFSSAYSLAPVLGPHPAGAERRAAAARTALRTATLCDESGTVFGSAGEGFGAQALTALADGRRVYACWEVDPRDAVLGRRVSGDLARMPVRAVLEGTVRGTGGVHLIGFDCATTVPGLFAAGEVAGREPVTGAVGGFGGQGGGWAMSSGAWAGAGAARFATGRGRRGPVRLVPGAGLHGGSGLDPRAVIGLVQEHTLPMRRSYRRSADSLRNSIAELDALWPATEFALGGSGADRLHAREAAALLAVARWTKYSALARTESRGIHRRTDHPQIVDHWCRRLLSGGVSTVWVRPQACEPVVPAQQPQAEPVSQLEPTDLATA</sequence>
<evidence type="ECO:0000256" key="1">
    <source>
        <dbReference type="ARBA" id="ARBA00022630"/>
    </source>
</evidence>
<dbReference type="InterPro" id="IPR003953">
    <property type="entry name" value="FAD-dep_OxRdtase_2_FAD-bd"/>
</dbReference>
<dbReference type="PRINTS" id="PR00411">
    <property type="entry name" value="PNDRDTASEI"/>
</dbReference>
<feature type="region of interest" description="Disordered" evidence="3">
    <location>
        <begin position="511"/>
        <end position="532"/>
    </location>
</feature>
<evidence type="ECO:0000256" key="2">
    <source>
        <dbReference type="ARBA" id="ARBA00023002"/>
    </source>
</evidence>
<dbReference type="SUPFAM" id="SSF46977">
    <property type="entry name" value="Succinate dehydrogenase/fumarate reductase flavoprotein C-terminal domain"/>
    <property type="match status" value="1"/>
</dbReference>
<dbReference type="SUPFAM" id="SSF51905">
    <property type="entry name" value="FAD/NAD(P)-binding domain"/>
    <property type="match status" value="1"/>
</dbReference>
<dbReference type="InterPro" id="IPR015939">
    <property type="entry name" value="Fum_Rdtase/Succ_DH_flav-like_C"/>
</dbReference>
<feature type="compositionally biased region" description="Low complexity" evidence="3">
    <location>
        <begin position="511"/>
        <end position="523"/>
    </location>
</feature>
<dbReference type="RefSeq" id="WP_051193592.1">
    <property type="nucleotide sequence ID" value="NZ_JBIAQY010000001.1"/>
</dbReference>
<dbReference type="InterPro" id="IPR037099">
    <property type="entry name" value="Fum_R/Succ_DH_flav-like_C_sf"/>
</dbReference>
<evidence type="ECO:0000313" key="7">
    <source>
        <dbReference type="Proteomes" id="UP001601992"/>
    </source>
</evidence>
<dbReference type="PANTHER" id="PTHR11632">
    <property type="entry name" value="SUCCINATE DEHYDROGENASE 2 FLAVOPROTEIN SUBUNIT"/>
    <property type="match status" value="1"/>
</dbReference>
<feature type="domain" description="Fumarate reductase/succinate dehydrogenase flavoprotein-like C-terminal" evidence="5">
    <location>
        <begin position="444"/>
        <end position="494"/>
    </location>
</feature>
<protein>
    <submittedName>
        <fullName evidence="6">FAD-dependent oxidoreductase</fullName>
    </submittedName>
</protein>
<keyword evidence="7" id="KW-1185">Reference proteome</keyword>
<gene>
    <name evidence="6" type="ORF">ACFYXQ_00495</name>
</gene>
<dbReference type="Gene3D" id="3.50.50.60">
    <property type="entry name" value="FAD/NAD(P)-binding domain"/>
    <property type="match status" value="1"/>
</dbReference>
<dbReference type="PRINTS" id="PR00368">
    <property type="entry name" value="FADPNR"/>
</dbReference>
<proteinExistence type="predicted"/>
<name>A0ABW6RTC9_9NOCA</name>
<dbReference type="EMBL" id="JBIAQY010000001">
    <property type="protein sequence ID" value="MFF3566239.1"/>
    <property type="molecule type" value="Genomic_DNA"/>
</dbReference>
<dbReference type="Gene3D" id="1.20.58.100">
    <property type="entry name" value="Fumarate reductase/succinate dehydrogenase flavoprotein-like, C-terminal domain"/>
    <property type="match status" value="1"/>
</dbReference>
<reference evidence="6 7" key="1">
    <citation type="submission" date="2024-10" db="EMBL/GenBank/DDBJ databases">
        <title>The Natural Products Discovery Center: Release of the First 8490 Sequenced Strains for Exploring Actinobacteria Biosynthetic Diversity.</title>
        <authorList>
            <person name="Kalkreuter E."/>
            <person name="Kautsar S.A."/>
            <person name="Yang D."/>
            <person name="Bader C.D."/>
            <person name="Teijaro C.N."/>
            <person name="Fluegel L."/>
            <person name="Davis C.M."/>
            <person name="Simpson J.R."/>
            <person name="Lauterbach L."/>
            <person name="Steele A.D."/>
            <person name="Gui C."/>
            <person name="Meng S."/>
            <person name="Li G."/>
            <person name="Viehrig K."/>
            <person name="Ye F."/>
            <person name="Su P."/>
            <person name="Kiefer A.F."/>
            <person name="Nichols A."/>
            <person name="Cepeda A.J."/>
            <person name="Yan W."/>
            <person name="Fan B."/>
            <person name="Jiang Y."/>
            <person name="Adhikari A."/>
            <person name="Zheng C.-J."/>
            <person name="Schuster L."/>
            <person name="Cowan T.M."/>
            <person name="Smanski M.J."/>
            <person name="Chevrette M.G."/>
            <person name="De Carvalho L.P.S."/>
            <person name="Shen B."/>
        </authorList>
    </citation>
    <scope>NUCLEOTIDE SEQUENCE [LARGE SCALE GENOMIC DNA]</scope>
    <source>
        <strain evidence="6 7">NPDC002593</strain>
    </source>
</reference>
<dbReference type="Pfam" id="PF02910">
    <property type="entry name" value="Succ_DH_flav_C"/>
    <property type="match status" value="1"/>
</dbReference>
<evidence type="ECO:0000259" key="4">
    <source>
        <dbReference type="Pfam" id="PF00890"/>
    </source>
</evidence>
<dbReference type="Pfam" id="PF00890">
    <property type="entry name" value="FAD_binding_2"/>
    <property type="match status" value="1"/>
</dbReference>
<keyword evidence="2" id="KW-0560">Oxidoreductase</keyword>
<feature type="domain" description="FAD-dependent oxidoreductase 2 FAD-binding" evidence="4">
    <location>
        <begin position="7"/>
        <end position="262"/>
    </location>
</feature>
<evidence type="ECO:0000313" key="6">
    <source>
        <dbReference type="EMBL" id="MFF3566239.1"/>
    </source>
</evidence>
<evidence type="ECO:0000259" key="5">
    <source>
        <dbReference type="Pfam" id="PF02910"/>
    </source>
</evidence>